<evidence type="ECO:0000256" key="7">
    <source>
        <dbReference type="ARBA" id="ARBA00022833"/>
    </source>
</evidence>
<dbReference type="GO" id="GO:0008237">
    <property type="term" value="F:metallopeptidase activity"/>
    <property type="evidence" value="ECO:0007669"/>
    <property type="project" value="UniProtKB-KW"/>
</dbReference>
<dbReference type="SUPFAM" id="SSF101821">
    <property type="entry name" value="Aminopeptidase/glucanase lid domain"/>
    <property type="match status" value="1"/>
</dbReference>
<dbReference type="InterPro" id="IPR023358">
    <property type="entry name" value="Peptidase_M18_dom2"/>
</dbReference>
<evidence type="ECO:0000256" key="2">
    <source>
        <dbReference type="ARBA" id="ARBA00008290"/>
    </source>
</evidence>
<keyword evidence="3 9" id="KW-0031">Aminopeptidase</keyword>
<dbReference type="NCBIfam" id="NF002759">
    <property type="entry name" value="PRK02813.1"/>
    <property type="match status" value="1"/>
</dbReference>
<dbReference type="InterPro" id="IPR001948">
    <property type="entry name" value="Peptidase_M18"/>
</dbReference>
<evidence type="ECO:0000256" key="3">
    <source>
        <dbReference type="ARBA" id="ARBA00022438"/>
    </source>
</evidence>
<keyword evidence="7 9" id="KW-0862">Zinc</keyword>
<dbReference type="SUPFAM" id="SSF53187">
    <property type="entry name" value="Zn-dependent exopeptidases"/>
    <property type="match status" value="1"/>
</dbReference>
<dbReference type="GO" id="GO:0005737">
    <property type="term" value="C:cytoplasm"/>
    <property type="evidence" value="ECO:0007669"/>
    <property type="project" value="UniProtKB-ARBA"/>
</dbReference>
<dbReference type="PANTHER" id="PTHR28570:SF3">
    <property type="entry name" value="ASPARTYL AMINOPEPTIDASE"/>
    <property type="match status" value="1"/>
</dbReference>
<name>A0AAW7X2Y8_9GAMM</name>
<dbReference type="FunFam" id="2.30.250.10:FF:000003">
    <property type="entry name" value="Probable M18 family aminopeptidase 2"/>
    <property type="match status" value="1"/>
</dbReference>
<dbReference type="CDD" id="cd05658">
    <property type="entry name" value="M18_DAP"/>
    <property type="match status" value="1"/>
</dbReference>
<evidence type="ECO:0000256" key="4">
    <source>
        <dbReference type="ARBA" id="ARBA00022670"/>
    </source>
</evidence>
<evidence type="ECO:0000256" key="5">
    <source>
        <dbReference type="ARBA" id="ARBA00022723"/>
    </source>
</evidence>
<dbReference type="GO" id="GO:0004177">
    <property type="term" value="F:aminopeptidase activity"/>
    <property type="evidence" value="ECO:0007669"/>
    <property type="project" value="UniProtKB-KW"/>
</dbReference>
<dbReference type="Pfam" id="PF02127">
    <property type="entry name" value="Peptidase_M18"/>
    <property type="match status" value="1"/>
</dbReference>
<dbReference type="Gene3D" id="2.30.250.10">
    <property type="entry name" value="Aminopeptidase i, Domain 2"/>
    <property type="match status" value="1"/>
</dbReference>
<comment type="similarity">
    <text evidence="2 9">Belongs to the peptidase M18 family.</text>
</comment>
<proteinExistence type="inferred from homology"/>
<keyword evidence="5 9" id="KW-0479">Metal-binding</keyword>
<sequence>MTGNTFNNQDLIQFLQDSPTPFHAVLSMSQRLQAAGFVELNENEDWSLQPGGKYFVVRSGTAIAAFIHGVESSVDHGIRVVGAHTDSPCLKVKPMPSKLSNGYQQLSIEVYGGVLLAPWFDRDLSLAGRVVYRDTSGALKSALINFKRAIGSVPSLAIHLDRAANEGRKINPHVEMDVVLGQSTQKLDFKLLLQEQMQLEGYENIAEILDFNLSFYDVQPPAVLGLNNEFLASARLDNLLSCYIGINSLIQADTTYTSVVICNDHEEVGSRSEVGAQGPMLKDVLSRINPDLQANQKAIRRSLMLSVDNAHGIHPNYASKHDENHGPIINAGPVIKFDACQGYATNSDSAAFVRWLATKGEPIALQSFVMRADMRCGSTIGPITATELGIQTVDIGLATFGMHSVRELGGVKDGEQLNNLLVRFMSTETLKL</sequence>
<evidence type="ECO:0000256" key="9">
    <source>
        <dbReference type="RuleBase" id="RU004386"/>
    </source>
</evidence>
<evidence type="ECO:0000313" key="11">
    <source>
        <dbReference type="EMBL" id="MDO6420958.1"/>
    </source>
</evidence>
<comment type="cofactor">
    <cofactor evidence="1 10">
        <name>Zn(2+)</name>
        <dbReference type="ChEBI" id="CHEBI:29105"/>
    </cofactor>
</comment>
<dbReference type="AlphaFoldDB" id="A0AAW7X2Y8"/>
<dbReference type="GO" id="GO:0006508">
    <property type="term" value="P:proteolysis"/>
    <property type="evidence" value="ECO:0007669"/>
    <property type="project" value="UniProtKB-KW"/>
</dbReference>
<keyword evidence="6 9" id="KW-0378">Hydrolase</keyword>
<evidence type="ECO:0000313" key="12">
    <source>
        <dbReference type="Proteomes" id="UP001169760"/>
    </source>
</evidence>
<accession>A0AAW7X2Y8</accession>
<keyword evidence="4 9" id="KW-0645">Protease</keyword>
<organism evidence="11 12">
    <name type="scientific">Saccharophagus degradans</name>
    <dbReference type="NCBI Taxonomy" id="86304"/>
    <lineage>
        <taxon>Bacteria</taxon>
        <taxon>Pseudomonadati</taxon>
        <taxon>Pseudomonadota</taxon>
        <taxon>Gammaproteobacteria</taxon>
        <taxon>Cellvibrionales</taxon>
        <taxon>Cellvibrionaceae</taxon>
        <taxon>Saccharophagus</taxon>
    </lineage>
</organism>
<dbReference type="PRINTS" id="PR00932">
    <property type="entry name" value="AMINO1PTASE"/>
</dbReference>
<evidence type="ECO:0000256" key="8">
    <source>
        <dbReference type="ARBA" id="ARBA00023049"/>
    </source>
</evidence>
<protein>
    <recommendedName>
        <fullName evidence="10">M18 family aminopeptidase</fullName>
        <ecNumber evidence="10">3.4.11.-</ecNumber>
    </recommendedName>
</protein>
<gene>
    <name evidence="11" type="ORF">Q4521_00580</name>
</gene>
<evidence type="ECO:0000256" key="1">
    <source>
        <dbReference type="ARBA" id="ARBA00001947"/>
    </source>
</evidence>
<keyword evidence="8 9" id="KW-0482">Metalloprotease</keyword>
<reference evidence="11" key="1">
    <citation type="submission" date="2023-07" db="EMBL/GenBank/DDBJ databases">
        <title>Genome content predicts the carbon catabolic preferences of heterotrophic bacteria.</title>
        <authorList>
            <person name="Gralka M."/>
        </authorList>
    </citation>
    <scope>NUCLEOTIDE SEQUENCE</scope>
    <source>
        <strain evidence="11">I3M17_2</strain>
    </source>
</reference>
<dbReference type="Gene3D" id="3.40.630.10">
    <property type="entry name" value="Zn peptidases"/>
    <property type="match status" value="1"/>
</dbReference>
<dbReference type="Proteomes" id="UP001169760">
    <property type="component" value="Unassembled WGS sequence"/>
</dbReference>
<evidence type="ECO:0000256" key="6">
    <source>
        <dbReference type="ARBA" id="ARBA00022801"/>
    </source>
</evidence>
<dbReference type="PANTHER" id="PTHR28570">
    <property type="entry name" value="ASPARTYL AMINOPEPTIDASE"/>
    <property type="match status" value="1"/>
</dbReference>
<dbReference type="RefSeq" id="WP_303490107.1">
    <property type="nucleotide sequence ID" value="NZ_JAUOPB010000001.1"/>
</dbReference>
<dbReference type="GO" id="GO:0008270">
    <property type="term" value="F:zinc ion binding"/>
    <property type="evidence" value="ECO:0007669"/>
    <property type="project" value="InterPro"/>
</dbReference>
<dbReference type="EC" id="3.4.11.-" evidence="10"/>
<dbReference type="EMBL" id="JAUOPB010000001">
    <property type="protein sequence ID" value="MDO6420958.1"/>
    <property type="molecule type" value="Genomic_DNA"/>
</dbReference>
<evidence type="ECO:0000256" key="10">
    <source>
        <dbReference type="RuleBase" id="RU004387"/>
    </source>
</evidence>
<comment type="caution">
    <text evidence="11">The sequence shown here is derived from an EMBL/GenBank/DDBJ whole genome shotgun (WGS) entry which is preliminary data.</text>
</comment>